<evidence type="ECO:0000256" key="2">
    <source>
        <dbReference type="ARBA" id="ARBA00022475"/>
    </source>
</evidence>
<feature type="chain" id="PRO_5046673761" evidence="6">
    <location>
        <begin position="18"/>
        <end position="335"/>
    </location>
</feature>
<reference evidence="9" key="1">
    <citation type="journal article" date="2019" name="Int. J. Syst. Evol. Microbiol.">
        <title>The Global Catalogue of Microorganisms (GCM) 10K type strain sequencing project: providing services to taxonomists for standard genome sequencing and annotation.</title>
        <authorList>
            <consortium name="The Broad Institute Genomics Platform"/>
            <consortium name="The Broad Institute Genome Sequencing Center for Infectious Disease"/>
            <person name="Wu L."/>
            <person name="Ma J."/>
        </authorList>
    </citation>
    <scope>NUCLEOTIDE SEQUENCE [LARGE SCALE GENOMIC DNA]</scope>
    <source>
        <strain evidence="9">TBRC 5832</strain>
    </source>
</reference>
<dbReference type="Gene3D" id="3.40.50.2300">
    <property type="match status" value="2"/>
</dbReference>
<dbReference type="CDD" id="cd06304">
    <property type="entry name" value="PBP1_BmpA_Med_PnrA-like"/>
    <property type="match status" value="1"/>
</dbReference>
<evidence type="ECO:0000256" key="1">
    <source>
        <dbReference type="ARBA" id="ARBA00004236"/>
    </source>
</evidence>
<comment type="caution">
    <text evidence="8">The sequence shown here is derived from an EMBL/GenBank/DDBJ whole genome shotgun (WGS) entry which is preliminary data.</text>
</comment>
<dbReference type="PROSITE" id="PS51257">
    <property type="entry name" value="PROKAR_LIPOPROTEIN"/>
    <property type="match status" value="1"/>
</dbReference>
<keyword evidence="2" id="KW-1003">Cell membrane</keyword>
<accession>A0ABV8ILS4</accession>
<protein>
    <submittedName>
        <fullName evidence="8">BMP family protein</fullName>
    </submittedName>
</protein>
<sequence>MARTVPLLSLAVTALLAGGLLTGCSDDGEPATGGTATAGAIRVGVLFPGSLSDDGFMESAYLGYQRAEQAQAGKATFSKVEQVATADFEAALVRFAGQSDVVIALGGQTDAAVRLVAPRFPKVRFVEIGGPADGKPLTNLALYDPQQAQAAFLSGAASALLTTTNKVGFVGGAELPAIVNAAKEYANGAALAKPGVQVLAPQYVGDFNDVAKAKQSALADYSAGAGVLGQILNLGKKGLAQGATQAKAKLIGGPIPHDCATDTAYAGFVKTDVGAGVEYAVEQVVAGTWKAENVKFGLTAAEPQNDILLCDAPAGVQEKLDAIKADIASGKISTL</sequence>
<evidence type="ECO:0000313" key="9">
    <source>
        <dbReference type="Proteomes" id="UP001595867"/>
    </source>
</evidence>
<keyword evidence="4" id="KW-0472">Membrane</keyword>
<keyword evidence="5" id="KW-0449">Lipoprotein</keyword>
<dbReference type="Pfam" id="PF02608">
    <property type="entry name" value="Bmp"/>
    <property type="match status" value="1"/>
</dbReference>
<evidence type="ECO:0000259" key="7">
    <source>
        <dbReference type="Pfam" id="PF02608"/>
    </source>
</evidence>
<evidence type="ECO:0000313" key="8">
    <source>
        <dbReference type="EMBL" id="MFC4065012.1"/>
    </source>
</evidence>
<dbReference type="Proteomes" id="UP001595867">
    <property type="component" value="Unassembled WGS sequence"/>
</dbReference>
<evidence type="ECO:0000256" key="6">
    <source>
        <dbReference type="SAM" id="SignalP"/>
    </source>
</evidence>
<comment type="subcellular location">
    <subcellularLocation>
        <location evidence="1">Cell membrane</location>
    </subcellularLocation>
</comment>
<evidence type="ECO:0000256" key="3">
    <source>
        <dbReference type="ARBA" id="ARBA00022729"/>
    </source>
</evidence>
<dbReference type="EMBL" id="JBHSBL010000006">
    <property type="protein sequence ID" value="MFC4065012.1"/>
    <property type="molecule type" value="Genomic_DNA"/>
</dbReference>
<organism evidence="8 9">
    <name type="scientific">Actinoplanes subglobosus</name>
    <dbReference type="NCBI Taxonomy" id="1547892"/>
    <lineage>
        <taxon>Bacteria</taxon>
        <taxon>Bacillati</taxon>
        <taxon>Actinomycetota</taxon>
        <taxon>Actinomycetes</taxon>
        <taxon>Micromonosporales</taxon>
        <taxon>Micromonosporaceae</taxon>
        <taxon>Actinoplanes</taxon>
    </lineage>
</organism>
<gene>
    <name evidence="8" type="ORF">ACFO0C_08715</name>
</gene>
<name>A0ABV8ILS4_9ACTN</name>
<dbReference type="RefSeq" id="WP_378066033.1">
    <property type="nucleotide sequence ID" value="NZ_JBHSBL010000006.1"/>
</dbReference>
<dbReference type="PANTHER" id="PTHR34296">
    <property type="entry name" value="TRANSCRIPTIONAL ACTIVATOR PROTEIN MED"/>
    <property type="match status" value="1"/>
</dbReference>
<feature type="signal peptide" evidence="6">
    <location>
        <begin position="1"/>
        <end position="17"/>
    </location>
</feature>
<evidence type="ECO:0000256" key="4">
    <source>
        <dbReference type="ARBA" id="ARBA00023136"/>
    </source>
</evidence>
<dbReference type="PANTHER" id="PTHR34296:SF2">
    <property type="entry name" value="ABC TRANSPORTER GUANOSINE-BINDING PROTEIN NUPN"/>
    <property type="match status" value="1"/>
</dbReference>
<dbReference type="InterPro" id="IPR050957">
    <property type="entry name" value="BMP_lipoprotein"/>
</dbReference>
<evidence type="ECO:0000256" key="5">
    <source>
        <dbReference type="ARBA" id="ARBA00023288"/>
    </source>
</evidence>
<proteinExistence type="predicted"/>
<dbReference type="InterPro" id="IPR003760">
    <property type="entry name" value="PnrA-like"/>
</dbReference>
<feature type="domain" description="ABC transporter substrate-binding protein PnrA-like" evidence="7">
    <location>
        <begin position="41"/>
        <end position="299"/>
    </location>
</feature>
<keyword evidence="3 6" id="KW-0732">Signal</keyword>
<keyword evidence="9" id="KW-1185">Reference proteome</keyword>